<dbReference type="OrthoDB" id="192739at2"/>
<gene>
    <name evidence="2" type="ordered locus">Turpa_1458</name>
</gene>
<evidence type="ECO:0000313" key="3">
    <source>
        <dbReference type="Proteomes" id="UP000006048"/>
    </source>
</evidence>
<dbReference type="RefSeq" id="WP_014802620.1">
    <property type="nucleotide sequence ID" value="NC_018020.1"/>
</dbReference>
<protein>
    <submittedName>
        <fullName evidence="2">Glyoxalase/bleomycin resistance protein/dioxygenase</fullName>
    </submittedName>
</protein>
<dbReference type="AlphaFoldDB" id="I4B499"/>
<dbReference type="InterPro" id="IPR037523">
    <property type="entry name" value="VOC_core"/>
</dbReference>
<dbReference type="Gene3D" id="3.10.180.10">
    <property type="entry name" value="2,3-Dihydroxybiphenyl 1,2-Dioxygenase, domain 1"/>
    <property type="match status" value="1"/>
</dbReference>
<dbReference type="PROSITE" id="PS51819">
    <property type="entry name" value="VOC"/>
    <property type="match status" value="1"/>
</dbReference>
<dbReference type="KEGG" id="tpx:Turpa_1458"/>
<dbReference type="PANTHER" id="PTHR36503:SF1">
    <property type="entry name" value="BLR2520 PROTEIN"/>
    <property type="match status" value="1"/>
</dbReference>
<dbReference type="Pfam" id="PF00903">
    <property type="entry name" value="Glyoxalase"/>
    <property type="match status" value="1"/>
</dbReference>
<dbReference type="SUPFAM" id="SSF54593">
    <property type="entry name" value="Glyoxalase/Bleomycin resistance protein/Dihydroxybiphenyl dioxygenase"/>
    <property type="match status" value="1"/>
</dbReference>
<accession>I4B499</accession>
<dbReference type="InterPro" id="IPR004360">
    <property type="entry name" value="Glyas_Fos-R_dOase_dom"/>
</dbReference>
<evidence type="ECO:0000313" key="2">
    <source>
        <dbReference type="EMBL" id="AFM12106.1"/>
    </source>
</evidence>
<sequence>MQVLQAAFSFPVADAKRTHDFYKGVFGADACERDAEVVTVTLPGSQIFFIQTDEFNFLLKPAEVEAVLAPGLNAAMLSVTVATRDDAYAILKLAADAGGKPCGQAVPYPWGLAAYFTDPDGHLVEAIWRG</sequence>
<name>I4B499_TURPD</name>
<dbReference type="InterPro" id="IPR029068">
    <property type="entry name" value="Glyas_Bleomycin-R_OHBP_Dase"/>
</dbReference>
<organism evidence="2 3">
    <name type="scientific">Turneriella parva (strain ATCC BAA-1111 / DSM 21527 / NCTC 11395 / H)</name>
    <name type="common">Leptospira parva</name>
    <dbReference type="NCBI Taxonomy" id="869212"/>
    <lineage>
        <taxon>Bacteria</taxon>
        <taxon>Pseudomonadati</taxon>
        <taxon>Spirochaetota</taxon>
        <taxon>Spirochaetia</taxon>
        <taxon>Leptospirales</taxon>
        <taxon>Leptospiraceae</taxon>
        <taxon>Turneriella</taxon>
    </lineage>
</organism>
<dbReference type="STRING" id="869212.Turpa_1458"/>
<proteinExistence type="predicted"/>
<dbReference type="PANTHER" id="PTHR36503">
    <property type="entry name" value="BLR2520 PROTEIN"/>
    <property type="match status" value="1"/>
</dbReference>
<evidence type="ECO:0000259" key="1">
    <source>
        <dbReference type="PROSITE" id="PS51819"/>
    </source>
</evidence>
<feature type="domain" description="VOC" evidence="1">
    <location>
        <begin position="2"/>
        <end position="129"/>
    </location>
</feature>
<keyword evidence="3" id="KW-1185">Reference proteome</keyword>
<dbReference type="Proteomes" id="UP000006048">
    <property type="component" value="Chromosome"/>
</dbReference>
<dbReference type="EMBL" id="CP002959">
    <property type="protein sequence ID" value="AFM12106.1"/>
    <property type="molecule type" value="Genomic_DNA"/>
</dbReference>
<dbReference type="HOGENOM" id="CLU_1937218_0_0_12"/>
<reference evidence="2 3" key="1">
    <citation type="submission" date="2012-06" db="EMBL/GenBank/DDBJ databases">
        <title>The complete chromosome of genome of Turneriella parva DSM 21527.</title>
        <authorList>
            <consortium name="US DOE Joint Genome Institute (JGI-PGF)"/>
            <person name="Lucas S."/>
            <person name="Han J."/>
            <person name="Lapidus A."/>
            <person name="Bruce D."/>
            <person name="Goodwin L."/>
            <person name="Pitluck S."/>
            <person name="Peters L."/>
            <person name="Kyrpides N."/>
            <person name="Mavromatis K."/>
            <person name="Ivanova N."/>
            <person name="Mikhailova N."/>
            <person name="Chertkov O."/>
            <person name="Detter J.C."/>
            <person name="Tapia R."/>
            <person name="Han C."/>
            <person name="Land M."/>
            <person name="Hauser L."/>
            <person name="Markowitz V."/>
            <person name="Cheng J.-F."/>
            <person name="Hugenholtz P."/>
            <person name="Woyke T."/>
            <person name="Wu D."/>
            <person name="Gronow S."/>
            <person name="Wellnitz S."/>
            <person name="Brambilla E."/>
            <person name="Klenk H.-P."/>
            <person name="Eisen J.A."/>
        </authorList>
    </citation>
    <scope>NUCLEOTIDE SEQUENCE [LARGE SCALE GENOMIC DNA]</scope>
    <source>
        <strain evidence="3">ATCC BAA-1111 / DSM 21527 / NCTC 11395 / H</strain>
    </source>
</reference>